<evidence type="ECO:0000313" key="1">
    <source>
        <dbReference type="EMBL" id="EPC54807.1"/>
    </source>
</evidence>
<dbReference type="AlphaFoldDB" id="A0A8E0ILC6"/>
<proteinExistence type="predicted"/>
<accession>A0A8E0ILC6</accession>
<gene>
    <name evidence="1" type="ORF">Lpp7_00405</name>
</gene>
<name>A0A8E0ILC6_LACPA</name>
<dbReference type="EMBL" id="ANJV01000003">
    <property type="protein sequence ID" value="EPC54807.1"/>
    <property type="molecule type" value="Genomic_DNA"/>
</dbReference>
<evidence type="ECO:0000313" key="2">
    <source>
        <dbReference type="Proteomes" id="UP000014303"/>
    </source>
</evidence>
<sequence>FCWESLPYGLIAGKFLLKFNDNIQIGAWYMNLQAVKIEALSCWYSVVIVNGIGVRSSMWMMQDLCTARFSIPNENVKIL</sequence>
<dbReference type="Proteomes" id="UP000014303">
    <property type="component" value="Unassembled WGS sequence"/>
</dbReference>
<comment type="caution">
    <text evidence="1">The sequence shown here is derived from an EMBL/GenBank/DDBJ whole genome shotgun (WGS) entry which is preliminary data.</text>
</comment>
<protein>
    <submittedName>
        <fullName evidence="1">Uncharacterized protein</fullName>
    </submittedName>
</protein>
<reference evidence="1 2" key="1">
    <citation type="journal article" date="2013" name="PLoS ONE">
        <title>Lactobacillus paracasei comparative genomics: towards species pan-genome definition and exploitation of diversity.</title>
        <authorList>
            <person name="Smokvina T."/>
            <person name="Wels M."/>
            <person name="Polka J."/>
            <person name="Chervaux C."/>
            <person name="Brisse S."/>
            <person name="Boekhorst J."/>
            <person name="van Hylckama Vlieg J.E."/>
            <person name="Siezen R.J."/>
        </authorList>
    </citation>
    <scope>NUCLEOTIDE SEQUENCE [LARGE SCALE GENOMIC DNA]</scope>
    <source>
        <strain evidence="1 2">Lpp7</strain>
    </source>
</reference>
<feature type="non-terminal residue" evidence="1">
    <location>
        <position position="1"/>
    </location>
</feature>
<organism evidence="1 2">
    <name type="scientific">Lacticaseibacillus paracasei subsp. paracasei Lpp7</name>
    <dbReference type="NCBI Taxonomy" id="1256200"/>
    <lineage>
        <taxon>Bacteria</taxon>
        <taxon>Bacillati</taxon>
        <taxon>Bacillota</taxon>
        <taxon>Bacilli</taxon>
        <taxon>Lactobacillales</taxon>
        <taxon>Lactobacillaceae</taxon>
        <taxon>Lacticaseibacillus</taxon>
    </lineage>
</organism>